<evidence type="ECO:0000313" key="8">
    <source>
        <dbReference type="EMBL" id="MQL51662.1"/>
    </source>
</evidence>
<dbReference type="RefSeq" id="WP_152945596.1">
    <property type="nucleotide sequence ID" value="NZ_WHYR01000010.1"/>
</dbReference>
<dbReference type="InterPro" id="IPR052165">
    <property type="entry name" value="Membrane_assoc_protease"/>
</dbReference>
<feature type="transmembrane region" description="Helical" evidence="5">
    <location>
        <begin position="6"/>
        <end position="26"/>
    </location>
</feature>
<dbReference type="PANTHER" id="PTHR33507:SF3">
    <property type="entry name" value="INNER MEMBRANE PROTEIN YBBJ"/>
    <property type="match status" value="1"/>
</dbReference>
<evidence type="ECO:0000256" key="1">
    <source>
        <dbReference type="ARBA" id="ARBA00004141"/>
    </source>
</evidence>
<keyword evidence="2 5" id="KW-0812">Transmembrane</keyword>
<keyword evidence="4 5" id="KW-0472">Membrane</keyword>
<evidence type="ECO:0000256" key="4">
    <source>
        <dbReference type="ARBA" id="ARBA00023136"/>
    </source>
</evidence>
<comment type="subcellular location">
    <subcellularLocation>
        <location evidence="1">Membrane</location>
        <topology evidence="1">Multi-pass membrane protein</topology>
    </subcellularLocation>
</comment>
<evidence type="ECO:0000256" key="2">
    <source>
        <dbReference type="ARBA" id="ARBA00022692"/>
    </source>
</evidence>
<evidence type="ECO:0000256" key="5">
    <source>
        <dbReference type="SAM" id="Phobius"/>
    </source>
</evidence>
<dbReference type="InterPro" id="IPR012340">
    <property type="entry name" value="NA-bd_OB-fold"/>
</dbReference>
<gene>
    <name evidence="8" type="ORF">GFC01_05180</name>
</gene>
<evidence type="ECO:0000259" key="6">
    <source>
        <dbReference type="Pfam" id="PF01957"/>
    </source>
</evidence>
<evidence type="ECO:0000259" key="7">
    <source>
        <dbReference type="Pfam" id="PF24961"/>
    </source>
</evidence>
<protein>
    <submittedName>
        <fullName evidence="8">Uncharacterized protein</fullName>
    </submittedName>
</protein>
<feature type="transmembrane region" description="Helical" evidence="5">
    <location>
        <begin position="57"/>
        <end position="75"/>
    </location>
</feature>
<dbReference type="GO" id="GO:0005886">
    <property type="term" value="C:plasma membrane"/>
    <property type="evidence" value="ECO:0007669"/>
    <property type="project" value="TreeGrafter"/>
</dbReference>
<evidence type="ECO:0000256" key="3">
    <source>
        <dbReference type="ARBA" id="ARBA00022989"/>
    </source>
</evidence>
<dbReference type="Pfam" id="PF01957">
    <property type="entry name" value="NfeD"/>
    <property type="match status" value="1"/>
</dbReference>
<comment type="caution">
    <text evidence="8">The sequence shown here is derived from an EMBL/GenBank/DDBJ whole genome shotgun (WGS) entry which is preliminary data.</text>
</comment>
<keyword evidence="3 5" id="KW-1133">Transmembrane helix</keyword>
<organism evidence="8 9">
    <name type="scientific">Desulfofundulus thermobenzoicus</name>
    <dbReference type="NCBI Taxonomy" id="29376"/>
    <lineage>
        <taxon>Bacteria</taxon>
        <taxon>Bacillati</taxon>
        <taxon>Bacillota</taxon>
        <taxon>Clostridia</taxon>
        <taxon>Eubacteriales</taxon>
        <taxon>Peptococcaceae</taxon>
        <taxon>Desulfofundulus</taxon>
    </lineage>
</organism>
<feature type="domain" description="NfeD-like C-terminal" evidence="6">
    <location>
        <begin position="109"/>
        <end position="162"/>
    </location>
</feature>
<feature type="domain" description="NfeD integral membrane" evidence="7">
    <location>
        <begin position="7"/>
        <end position="74"/>
    </location>
</feature>
<accession>A0A6N7INS8</accession>
<name>A0A6N7INS8_9FIRM</name>
<dbReference type="EMBL" id="WHYR01000010">
    <property type="protein sequence ID" value="MQL51662.1"/>
    <property type="molecule type" value="Genomic_DNA"/>
</dbReference>
<dbReference type="Proteomes" id="UP000441717">
    <property type="component" value="Unassembled WGS sequence"/>
</dbReference>
<dbReference type="PANTHER" id="PTHR33507">
    <property type="entry name" value="INNER MEMBRANE PROTEIN YBBJ"/>
    <property type="match status" value="1"/>
</dbReference>
<dbReference type="OrthoDB" id="9806253at2"/>
<evidence type="ECO:0000313" key="9">
    <source>
        <dbReference type="Proteomes" id="UP000441717"/>
    </source>
</evidence>
<dbReference type="AlphaFoldDB" id="A0A6N7INS8"/>
<dbReference type="InterPro" id="IPR056739">
    <property type="entry name" value="NfeD_membrane"/>
</dbReference>
<dbReference type="InterPro" id="IPR002810">
    <property type="entry name" value="NfeD-like_C"/>
</dbReference>
<sequence>MSQQLLTWLAVLAFLLGMVALVLEIFVIPGFGVAGMAGLILLAWGVLLLAVDFTQATAALGVAVILSVVVFYLGLKFMARFNLWQRVTLGTRLEKDEGYVAGQVDLVHLVDLTGVALTPLRPAGTAEVAGRRLDVITGGEYIPAGTRVQVVQVEGNRVIVKRADEAM</sequence>
<dbReference type="Pfam" id="PF24961">
    <property type="entry name" value="NfeD_membrane"/>
    <property type="match status" value="1"/>
</dbReference>
<keyword evidence="9" id="KW-1185">Reference proteome</keyword>
<reference evidence="8 9" key="1">
    <citation type="submission" date="2019-10" db="EMBL/GenBank/DDBJ databases">
        <title>Comparative genomics of sulfur disproportionating microorganisms.</title>
        <authorList>
            <person name="Ward L.M."/>
            <person name="Bertran E."/>
            <person name="Johnston D."/>
        </authorList>
    </citation>
    <scope>NUCLEOTIDE SEQUENCE [LARGE SCALE GENOMIC DNA]</scope>
    <source>
        <strain evidence="8 9">DSM 14055</strain>
    </source>
</reference>
<feature type="transmembrane region" description="Helical" evidence="5">
    <location>
        <begin position="33"/>
        <end position="51"/>
    </location>
</feature>
<dbReference type="Gene3D" id="2.40.50.140">
    <property type="entry name" value="Nucleic acid-binding proteins"/>
    <property type="match status" value="1"/>
</dbReference>
<proteinExistence type="predicted"/>